<sequence>MTSPEPSVIPSSPGDTVEERLDDSRLAPADVDDTASDILPRTGTPSSTKGAKRVRSGAKKPRPKKGVHVWVNEAAQDGTEDEATPVKVKNSGSVEPDIKTAGTAVGTRRQANGTVGSVYSGSKIRHIKKPDGVPLLRKEIQYAFLHEVVHDETLCFTRLGGSSPDASFADVYIGSMARSSKTSKVLKDRLQVDKAAARNMAMICLLVNVGRMNTTLNFFPEMRAQLRTYHPIPALQAYPTQKDYKSLQDAPRLKSILKGASEDTEEPRTLAQLRQARVPRTNPVNLIFVLSQAANEISQAHFLDKIDFFDLAIRSTISSHSRARAFLWLMWWYLESDFSKAAALQNPFGPGEYKDDQDPEDSDAIPLLVPKFEHLTEEEGDAENVDPEEEIVFGEKMTKERERLNAEFAQEEALMEAGGNGKAIEHKGVKRLKRTARDVGDDVDSSDVDSVRASPGASARSPAPMDTPAHPSTSGMQADSLEDDWEPMDNHPGRGRYKRVRGKNTPSRSRMRTSEVGASASVRGGARSRLGLNSDRGTPDTGRGTPQPFPPGVNHPVLTQFPTISQPQHTTIFGNSVGPSTAKSRARTGYQRELESHRQKRIDWLVNKKRRETLKAQHEKRVRTTPYSWLLCAAQRISTLDATYDSDEDDSGHTGLSLLGIPDHGSGLGGIIPRGKSTSATLRSEATVDGVKKEKDENTTAVADLTVHANNSEDDCGEEVEHWKRILLRTQRRLETWSGDKDYAAYLAYKNRYDERRAPPRHRPATGDLSSKLVRPRGLSGDESIPPSSVVGSTPRKHRHERRKSLDDEITQDLLAERSADEGDEEPEVEDDDGDVTMEPIAPVQTHNRSLSGAKRVPVKAGGGSDVEMD</sequence>
<protein>
    <submittedName>
        <fullName evidence="1">Uncharacterized protein</fullName>
    </submittedName>
</protein>
<reference evidence="1" key="1">
    <citation type="submission" date="2022-10" db="EMBL/GenBank/DDBJ databases">
        <title>Culturing micro-colonial fungi from biological soil crusts in the Mojave desert and describing Neophaeococcomyces mojavensis, and introducing the new genera and species Taxawa tesnikishii.</title>
        <authorList>
            <person name="Kurbessoian T."/>
            <person name="Stajich J.E."/>
        </authorList>
    </citation>
    <scope>NUCLEOTIDE SEQUENCE</scope>
    <source>
        <strain evidence="1">JES_112</strain>
    </source>
</reference>
<gene>
    <name evidence="1" type="ORF">H2198_005904</name>
</gene>
<evidence type="ECO:0000313" key="2">
    <source>
        <dbReference type="Proteomes" id="UP001172386"/>
    </source>
</evidence>
<evidence type="ECO:0000313" key="1">
    <source>
        <dbReference type="EMBL" id="KAJ9655208.1"/>
    </source>
</evidence>
<comment type="caution">
    <text evidence="1">The sequence shown here is derived from an EMBL/GenBank/DDBJ whole genome shotgun (WGS) entry which is preliminary data.</text>
</comment>
<accession>A0ACC3A4G5</accession>
<proteinExistence type="predicted"/>
<name>A0ACC3A4G5_9EURO</name>
<keyword evidence="2" id="KW-1185">Reference proteome</keyword>
<dbReference type="Proteomes" id="UP001172386">
    <property type="component" value="Unassembled WGS sequence"/>
</dbReference>
<dbReference type="EMBL" id="JAPDRQ010000102">
    <property type="protein sequence ID" value="KAJ9655208.1"/>
    <property type="molecule type" value="Genomic_DNA"/>
</dbReference>
<organism evidence="1 2">
    <name type="scientific">Neophaeococcomyces mojaviensis</name>
    <dbReference type="NCBI Taxonomy" id="3383035"/>
    <lineage>
        <taxon>Eukaryota</taxon>
        <taxon>Fungi</taxon>
        <taxon>Dikarya</taxon>
        <taxon>Ascomycota</taxon>
        <taxon>Pezizomycotina</taxon>
        <taxon>Eurotiomycetes</taxon>
        <taxon>Chaetothyriomycetidae</taxon>
        <taxon>Chaetothyriales</taxon>
        <taxon>Chaetothyriales incertae sedis</taxon>
        <taxon>Neophaeococcomyces</taxon>
    </lineage>
</organism>